<evidence type="ECO:0000313" key="2">
    <source>
        <dbReference type="Proteomes" id="UP000198598"/>
    </source>
</evidence>
<reference evidence="1 2" key="1">
    <citation type="submission" date="2016-10" db="EMBL/GenBank/DDBJ databases">
        <authorList>
            <person name="de Groot N.N."/>
        </authorList>
    </citation>
    <scope>NUCLEOTIDE SEQUENCE [LARGE SCALE GENOMIC DNA]</scope>
    <source>
        <strain evidence="1 2">DSM 26130</strain>
    </source>
</reference>
<name>A0A1I1GMN9_9BACT</name>
<dbReference type="EMBL" id="FOLQ01000001">
    <property type="protein sequence ID" value="SFC12726.1"/>
    <property type="molecule type" value="Genomic_DNA"/>
</dbReference>
<accession>A0A1I1GMN9</accession>
<gene>
    <name evidence="1" type="ORF">SAMN05216167_101512</name>
</gene>
<dbReference type="Proteomes" id="UP000198598">
    <property type="component" value="Unassembled WGS sequence"/>
</dbReference>
<proteinExistence type="predicted"/>
<dbReference type="AlphaFoldDB" id="A0A1I1GMN9"/>
<dbReference type="STRING" id="662367.SAMN05216167_101512"/>
<protein>
    <submittedName>
        <fullName evidence="1">Uncharacterized protein</fullName>
    </submittedName>
</protein>
<keyword evidence="2" id="KW-1185">Reference proteome</keyword>
<evidence type="ECO:0000313" key="1">
    <source>
        <dbReference type="EMBL" id="SFC12726.1"/>
    </source>
</evidence>
<organism evidence="1 2">
    <name type="scientific">Spirosoma endophyticum</name>
    <dbReference type="NCBI Taxonomy" id="662367"/>
    <lineage>
        <taxon>Bacteria</taxon>
        <taxon>Pseudomonadati</taxon>
        <taxon>Bacteroidota</taxon>
        <taxon>Cytophagia</taxon>
        <taxon>Cytophagales</taxon>
        <taxon>Cytophagaceae</taxon>
        <taxon>Spirosoma</taxon>
    </lineage>
</organism>
<sequence length="58" mass="6380">MPVIGMYPHFPVILPLDTHLSSLRQLKTTIQGRYGANRAIALSSKTYIISTFADASCL</sequence>